<dbReference type="AlphaFoldDB" id="A0A6I6DNZ7"/>
<dbReference type="PANTHER" id="PTHR30288:SF0">
    <property type="entry name" value="FLAGELLAR HOOK-ASSOCIATED PROTEIN 2"/>
    <property type="match status" value="1"/>
</dbReference>
<keyword evidence="5" id="KW-0964">Secreted</keyword>
<comment type="subcellular location">
    <subcellularLocation>
        <location evidence="5">Secreted</location>
    </subcellularLocation>
    <subcellularLocation>
        <location evidence="5">Bacterial flagellum</location>
    </subcellularLocation>
</comment>
<name>A0A6I6DNZ7_9MICO</name>
<proteinExistence type="inferred from homology"/>
<dbReference type="GO" id="GO:0009424">
    <property type="term" value="C:bacterial-type flagellum hook"/>
    <property type="evidence" value="ECO:0007669"/>
    <property type="project" value="UniProtKB-UniRule"/>
</dbReference>
<dbReference type="Gene3D" id="1.20.5.340">
    <property type="match status" value="1"/>
</dbReference>
<dbReference type="PANTHER" id="PTHR30288">
    <property type="entry name" value="FLAGELLAR CAP/ASSEMBLY PROTEIN FLID"/>
    <property type="match status" value="1"/>
</dbReference>
<feature type="domain" description="Flagellar hook-associated protein 2 N-terminal" evidence="6">
    <location>
        <begin position="8"/>
        <end position="103"/>
    </location>
</feature>
<dbReference type="RefSeq" id="WP_156240940.1">
    <property type="nucleotide sequence ID" value="NZ_BAAAZL010000002.1"/>
</dbReference>
<dbReference type="InterPro" id="IPR010810">
    <property type="entry name" value="Flagellin_hook_IN_motif"/>
</dbReference>
<evidence type="ECO:0000313" key="9">
    <source>
        <dbReference type="Proteomes" id="UP000422989"/>
    </source>
</evidence>
<feature type="domain" description="Flagellar hook-associated protein 2 C-terminal" evidence="7">
    <location>
        <begin position="229"/>
        <end position="436"/>
    </location>
</feature>
<accession>A0A6I6DNZ7</accession>
<sequence length="455" mass="46382">MKIDGLASGLNTAAIIDALMDVAAIPKKQVAARITDRNSVISNLQSLNTSLQDLATKAQTAAKANSLASFRASSSSENVTVTAGATASAFSTSVVVDAVATSHAVVTAAAPAGSWGGTFTLVTADGTTTEITPEGTSAVDLAKAINDADAGITATVVSGGVDADGNPLSRLQLTSTTTGEDGAFTLYRGTSADVDAGTARDVATETGAAVLTQGADARIRLFAGTAAEQAITSASNTFTGLADGIDITVTKASADPVTVSVAIDTEAQAKTAGDFVKQIGDLLKRIDNGSKATVAEAGGKTTLGVFTGDSTVRALRGALANAVQHPVDGVSPSSIGISIDRYGALAFDAKKFGEAMAADPAGTQAVFAAVAARVDDVAGQYSDKYDGMLTQRITGQQSEVKALETQVSRWDLRLEQRRATLERQYTAMETQLSTLQSQSSWLSSQLASLRPDSSS</sequence>
<dbReference type="InterPro" id="IPR040026">
    <property type="entry name" value="FliD"/>
</dbReference>
<comment type="subunit">
    <text evidence="2 5">Homopentamer.</text>
</comment>
<dbReference type="Pfam" id="PF07195">
    <property type="entry name" value="FliD_C"/>
    <property type="match status" value="1"/>
</dbReference>
<dbReference type="KEGG" id="moj:D7D94_01715"/>
<dbReference type="Proteomes" id="UP000422989">
    <property type="component" value="Chromosome"/>
</dbReference>
<gene>
    <name evidence="8" type="ORF">D7D94_01715</name>
</gene>
<dbReference type="Pfam" id="PF07196">
    <property type="entry name" value="Flagellin_IN"/>
    <property type="match status" value="1"/>
</dbReference>
<keyword evidence="4 5" id="KW-0975">Bacterial flagellum</keyword>
<dbReference type="InterPro" id="IPR010809">
    <property type="entry name" value="FliD_C"/>
</dbReference>
<evidence type="ECO:0000256" key="4">
    <source>
        <dbReference type="ARBA" id="ARBA00023143"/>
    </source>
</evidence>
<dbReference type="Pfam" id="PF02465">
    <property type="entry name" value="FliD_N"/>
    <property type="match status" value="1"/>
</dbReference>
<comment type="function">
    <text evidence="5">Required for morphogenesis and for the elongation of the flagellar filament by facilitating polymerization of the flagellin monomers at the tip of growing filament. Forms a capping structure, which prevents flagellin subunits (transported through the central channel of the flagellum) from leaking out without polymerization at the distal end.</text>
</comment>
<organism evidence="8 9">
    <name type="scientific">Microbacterium oryzae</name>
    <dbReference type="NCBI Taxonomy" id="743009"/>
    <lineage>
        <taxon>Bacteria</taxon>
        <taxon>Bacillati</taxon>
        <taxon>Actinomycetota</taxon>
        <taxon>Actinomycetes</taxon>
        <taxon>Micrococcales</taxon>
        <taxon>Microbacteriaceae</taxon>
        <taxon>Microbacterium</taxon>
    </lineage>
</organism>
<dbReference type="GO" id="GO:0005576">
    <property type="term" value="C:extracellular region"/>
    <property type="evidence" value="ECO:0007669"/>
    <property type="project" value="UniProtKB-SubCell"/>
</dbReference>
<dbReference type="GO" id="GO:0071973">
    <property type="term" value="P:bacterial-type flagellum-dependent cell motility"/>
    <property type="evidence" value="ECO:0007669"/>
    <property type="project" value="TreeGrafter"/>
</dbReference>
<dbReference type="OrthoDB" id="5241527at2"/>
<evidence type="ECO:0000259" key="7">
    <source>
        <dbReference type="Pfam" id="PF07195"/>
    </source>
</evidence>
<evidence type="ECO:0000259" key="6">
    <source>
        <dbReference type="Pfam" id="PF02465"/>
    </source>
</evidence>
<evidence type="ECO:0000256" key="2">
    <source>
        <dbReference type="ARBA" id="ARBA00011255"/>
    </source>
</evidence>
<reference evidence="8 9" key="1">
    <citation type="submission" date="2018-09" db="EMBL/GenBank/DDBJ databases">
        <title>Whole genome sequencing of Microbacterium oryzae strain MB-10T.</title>
        <authorList>
            <person name="Das S.K."/>
        </authorList>
    </citation>
    <scope>NUCLEOTIDE SEQUENCE [LARGE SCALE GENOMIC DNA]</scope>
    <source>
        <strain evidence="8 9">MB-10</strain>
    </source>
</reference>
<protein>
    <recommendedName>
        <fullName evidence="5">Flagellar hook-associated protein 2</fullName>
        <shortName evidence="5">HAP2</shortName>
    </recommendedName>
    <alternativeName>
        <fullName evidence="5">Flagellar cap protein</fullName>
    </alternativeName>
</protein>
<dbReference type="EMBL" id="CP032550">
    <property type="protein sequence ID" value="QGU26542.1"/>
    <property type="molecule type" value="Genomic_DNA"/>
</dbReference>
<dbReference type="GO" id="GO:0007155">
    <property type="term" value="P:cell adhesion"/>
    <property type="evidence" value="ECO:0007669"/>
    <property type="project" value="InterPro"/>
</dbReference>
<evidence type="ECO:0000313" key="8">
    <source>
        <dbReference type="EMBL" id="QGU26542.1"/>
    </source>
</evidence>
<dbReference type="GO" id="GO:0009421">
    <property type="term" value="C:bacterial-type flagellum filament cap"/>
    <property type="evidence" value="ECO:0007669"/>
    <property type="project" value="InterPro"/>
</dbReference>
<keyword evidence="9" id="KW-1185">Reference proteome</keyword>
<comment type="similarity">
    <text evidence="1 5">Belongs to the FliD family.</text>
</comment>
<evidence type="ECO:0000256" key="3">
    <source>
        <dbReference type="ARBA" id="ARBA00023054"/>
    </source>
</evidence>
<evidence type="ECO:0000256" key="5">
    <source>
        <dbReference type="RuleBase" id="RU362066"/>
    </source>
</evidence>
<keyword evidence="3" id="KW-0175">Coiled coil</keyword>
<evidence type="ECO:0000256" key="1">
    <source>
        <dbReference type="ARBA" id="ARBA00009764"/>
    </source>
</evidence>
<dbReference type="InterPro" id="IPR003481">
    <property type="entry name" value="FliD_N"/>
</dbReference>